<keyword evidence="1" id="KW-0812">Transmembrane</keyword>
<dbReference type="Proteomes" id="UP000036106">
    <property type="component" value="Chromosome"/>
</dbReference>
<feature type="transmembrane region" description="Helical" evidence="1">
    <location>
        <begin position="21"/>
        <end position="41"/>
    </location>
</feature>
<keyword evidence="1" id="KW-1133">Transmembrane helix</keyword>
<dbReference type="KEGG" id="lgn:ABM34_09520"/>
<protein>
    <recommendedName>
        <fullName evidence="4">Lipoprotein</fullName>
    </recommendedName>
</protein>
<dbReference type="PATRIC" id="fig|1007676.4.peg.1927"/>
<sequence length="290" mass="33019">MIEFDYLIVRIKSTFKTVGDALVRKPFFILLVMTIFLTIVGCKKQTQAAMSEIDTHKHSQIKTIDQGIDRNKLNWNKEKQAVKQVVYSSGLTTNEINNADIPIFSELGNGPNNLVMGTIVNYSKIDNSMLVPRTKMQVHVQQVLQGDKKLKNQLITTDMMGGLIKEKNYYVSVEGEVMPGRDTNDLIFVENETTPQPEIGTQVVVAVKHAYIPSKQTKNERDSLRRNGLIGPNSFQSLEPEYLMWVKDTQTNQFVNINTDLRSNLQDNNKRMKVSNLKELENKINSKIRA</sequence>
<evidence type="ECO:0000313" key="3">
    <source>
        <dbReference type="Proteomes" id="UP000036106"/>
    </source>
</evidence>
<dbReference type="AlphaFoldDB" id="A0A0H4QIH0"/>
<gene>
    <name evidence="2" type="ORF">ABM34_09520</name>
</gene>
<keyword evidence="3" id="KW-1185">Reference proteome</keyword>
<evidence type="ECO:0000256" key="1">
    <source>
        <dbReference type="SAM" id="Phobius"/>
    </source>
</evidence>
<reference evidence="3" key="1">
    <citation type="submission" date="2015-07" db="EMBL/GenBank/DDBJ databases">
        <title>Lactobacillus ginsenosidimutans/EMML 3141/ whole genome sequencing.</title>
        <authorList>
            <person name="Kim M.K."/>
            <person name="Im W.-T."/>
            <person name="Srinivasan S."/>
            <person name="Lee J.-J."/>
        </authorList>
    </citation>
    <scope>NUCLEOTIDE SEQUENCE [LARGE SCALE GENOMIC DNA]</scope>
    <source>
        <strain evidence="3">EMML 3041</strain>
    </source>
</reference>
<name>A0A0H4QIH0_9LACO</name>
<evidence type="ECO:0000313" key="2">
    <source>
        <dbReference type="EMBL" id="AKP67742.1"/>
    </source>
</evidence>
<dbReference type="EMBL" id="CP012034">
    <property type="protein sequence ID" value="AKP67742.1"/>
    <property type="molecule type" value="Genomic_DNA"/>
</dbReference>
<accession>A0A0H4QIH0</accession>
<proteinExistence type="predicted"/>
<dbReference type="STRING" id="1007676.ABM34_09520"/>
<keyword evidence="1" id="KW-0472">Membrane</keyword>
<organism evidence="2 3">
    <name type="scientific">Companilactobacillus ginsenosidimutans</name>
    <dbReference type="NCBI Taxonomy" id="1007676"/>
    <lineage>
        <taxon>Bacteria</taxon>
        <taxon>Bacillati</taxon>
        <taxon>Bacillota</taxon>
        <taxon>Bacilli</taxon>
        <taxon>Lactobacillales</taxon>
        <taxon>Lactobacillaceae</taxon>
        <taxon>Companilactobacillus</taxon>
    </lineage>
</organism>
<evidence type="ECO:0008006" key="4">
    <source>
        <dbReference type="Google" id="ProtNLM"/>
    </source>
</evidence>